<protein>
    <submittedName>
        <fullName evidence="1">Uncharacterized protein</fullName>
    </submittedName>
</protein>
<sequence length="152" mass="18038">MEHLDKESMGYYERLIYEAVIEPEIIPDGKRVRLFKLDERKAVYKPVGQLAKELKRKPQTLRDWAKLLLIYSPDFYQHFKPRTAYNPYVQEWLKRINEYDLSEPSSAPRPQIIEDYIQLNATLYTFKTFTEELQNEYTTEATINAAKIVQAA</sequence>
<evidence type="ECO:0000313" key="1">
    <source>
        <dbReference type="EMBL" id="MBE9146411.1"/>
    </source>
</evidence>
<keyword evidence="2" id="KW-1185">Reference proteome</keyword>
<organism evidence="1 2">
    <name type="scientific">Planktothrix mougeotii LEGE 06226</name>
    <dbReference type="NCBI Taxonomy" id="1828728"/>
    <lineage>
        <taxon>Bacteria</taxon>
        <taxon>Bacillati</taxon>
        <taxon>Cyanobacteriota</taxon>
        <taxon>Cyanophyceae</taxon>
        <taxon>Oscillatoriophycideae</taxon>
        <taxon>Oscillatoriales</taxon>
        <taxon>Microcoleaceae</taxon>
        <taxon>Planktothrix</taxon>
    </lineage>
</organism>
<gene>
    <name evidence="1" type="ORF">IQ236_24765</name>
</gene>
<dbReference type="Proteomes" id="UP000640725">
    <property type="component" value="Unassembled WGS sequence"/>
</dbReference>
<reference evidence="1 2" key="1">
    <citation type="submission" date="2020-10" db="EMBL/GenBank/DDBJ databases">
        <authorList>
            <person name="Castelo-Branco R."/>
            <person name="Eusebio N."/>
            <person name="Adriana R."/>
            <person name="Vieira A."/>
            <person name="Brugerolle De Fraissinette N."/>
            <person name="Rezende De Castro R."/>
            <person name="Schneider M.P."/>
            <person name="Vasconcelos V."/>
            <person name="Leao P.N."/>
        </authorList>
    </citation>
    <scope>NUCLEOTIDE SEQUENCE [LARGE SCALE GENOMIC DNA]</scope>
    <source>
        <strain evidence="1 2">LEGE 06226</strain>
    </source>
</reference>
<evidence type="ECO:0000313" key="2">
    <source>
        <dbReference type="Proteomes" id="UP000640725"/>
    </source>
</evidence>
<dbReference type="RefSeq" id="WP_193871752.1">
    <property type="nucleotide sequence ID" value="NZ_JADEWU010000098.1"/>
</dbReference>
<comment type="caution">
    <text evidence="1">The sequence shown here is derived from an EMBL/GenBank/DDBJ whole genome shotgun (WGS) entry which is preliminary data.</text>
</comment>
<accession>A0ABR9UJU0</accession>
<proteinExistence type="predicted"/>
<dbReference type="EMBL" id="JADEWU010000098">
    <property type="protein sequence ID" value="MBE9146411.1"/>
    <property type="molecule type" value="Genomic_DNA"/>
</dbReference>
<name>A0ABR9UJU0_9CYAN</name>